<feature type="region of interest" description="Disordered" evidence="1">
    <location>
        <begin position="513"/>
        <end position="547"/>
    </location>
</feature>
<reference evidence="3 4" key="1">
    <citation type="submission" date="2023-03" db="EMBL/GenBank/DDBJ databases">
        <title>High recombination rates correlate with genetic variation in Cardiocondyla obscurior ants.</title>
        <authorList>
            <person name="Errbii M."/>
        </authorList>
    </citation>
    <scope>NUCLEOTIDE SEQUENCE [LARGE SCALE GENOMIC DNA]</scope>
    <source>
        <strain evidence="3">Alpha-2009</strain>
        <tissue evidence="3">Whole body</tissue>
    </source>
</reference>
<dbReference type="Proteomes" id="UP001430953">
    <property type="component" value="Unassembled WGS sequence"/>
</dbReference>
<protein>
    <recommendedName>
        <fullName evidence="2">BRCT domain-containing protein</fullName>
    </recommendedName>
</protein>
<dbReference type="InterPro" id="IPR036420">
    <property type="entry name" value="BRCT_dom_sf"/>
</dbReference>
<dbReference type="PANTHER" id="PTHR14625">
    <property type="entry name" value="MICROCEPHALIN"/>
    <property type="match status" value="1"/>
</dbReference>
<dbReference type="PROSITE" id="PS50172">
    <property type="entry name" value="BRCT"/>
    <property type="match status" value="2"/>
</dbReference>
<sequence length="988" mass="112724">MSYGKIKIFSSDTSDDESFNHRRSSLKVNLSYNEADSGNGSLWRTEIENDERKVNEQTVRRSSRNKTIRKNYCQSSSNNSKDTQAKDHVNNDCEESIQIEKEIQLRNLTANVSNKERHLETNCKRLKDAILSKTKQIFNKDDELSKKTALILGNTENRLVSNMHNLNSENKTVILDETSTDQFEEEMSGKCIDIINNQQRNNQYINIVTTPKKDDRQRSTDKSLDKSKLLQKRLFTEKDKQEKGQAKCRIIKNVILKKNLPLVSVKPRNQSSSPILSGSNKKCSLFKAQSKLHSQNQIKNSNNYLYSDQDINIRTPIVCSTFIENNAGGRKKTDIDAFYVTTNKVISMEMTDIYGGIHNIEEHVPQQSKNLNTNYCNENNEKEESKEKSICKKTRALNFEDVEQPINKITVQNNTRHFNLLCIDDANNQITKNQTEKRCTTSLFNNSDTVRSSLDMNTSLDAVTNDAKSIKKLKIKNCSSTDTESLSKENGQMNDAESLENISLIERLRNFSMGNQASRNDKSKISKMCPEDKKNSSKSGSSYSYIESTPYPISRSTLFRSRLKRKTRQVDDVETRDGNLNSMDYEEEKDDKTNSVSLYSETSNKMLTPIGTRKIIEIDTLESTSSDNSFITENRSIAVNNTLNGTKSNTDKSNIITQDVKYRPGKSKKKLLPLNENSFCSLSPTEDKNIFEKSMSVKQKKLKKKLPKKKLMSSKNIRSNQKQNTASKQTWSDSDCNIPEVKKKETKTRKPRKIISKKIIIKKYADENVLNILQGNNRNTENHTISNKDSLDDFVKCRTISTQWNKYKSQKIVIVTTGLSIGDKNLVKTIIKSLGQAEMELNVTKRTTHVVSTGVRTVNLLRGIIRGCWLVTLDWVLKSLENNTWLNPETFEMKHFSKAVQENRRDRQLFGSSYIPELFTACGLVYVEHKTTVPCDTLKELIKTAGGHITENIKLAKIVIGANGLKENWVIDSITTGELQSTKLYQRK</sequence>
<dbReference type="CDD" id="cd17736">
    <property type="entry name" value="BRCT_microcephalin_rpt2"/>
    <property type="match status" value="1"/>
</dbReference>
<feature type="domain" description="BRCT" evidence="2">
    <location>
        <begin position="802"/>
        <end position="893"/>
    </location>
</feature>
<organism evidence="3 4">
    <name type="scientific">Cardiocondyla obscurior</name>
    <dbReference type="NCBI Taxonomy" id="286306"/>
    <lineage>
        <taxon>Eukaryota</taxon>
        <taxon>Metazoa</taxon>
        <taxon>Ecdysozoa</taxon>
        <taxon>Arthropoda</taxon>
        <taxon>Hexapoda</taxon>
        <taxon>Insecta</taxon>
        <taxon>Pterygota</taxon>
        <taxon>Neoptera</taxon>
        <taxon>Endopterygota</taxon>
        <taxon>Hymenoptera</taxon>
        <taxon>Apocrita</taxon>
        <taxon>Aculeata</taxon>
        <taxon>Formicoidea</taxon>
        <taxon>Formicidae</taxon>
        <taxon>Myrmicinae</taxon>
        <taxon>Cardiocondyla</taxon>
    </lineage>
</organism>
<dbReference type="AlphaFoldDB" id="A0AAW2FLC9"/>
<feature type="compositionally biased region" description="Basic and acidic residues" evidence="1">
    <location>
        <begin position="519"/>
        <end position="535"/>
    </location>
</feature>
<keyword evidence="4" id="KW-1185">Reference proteome</keyword>
<accession>A0AAW2FLC9</accession>
<feature type="compositionally biased region" description="Basic residues" evidence="1">
    <location>
        <begin position="701"/>
        <end position="712"/>
    </location>
</feature>
<feature type="region of interest" description="Disordered" evidence="1">
    <location>
        <begin position="701"/>
        <end position="734"/>
    </location>
</feature>
<feature type="compositionally biased region" description="Polar residues" evidence="1">
    <location>
        <begin position="716"/>
        <end position="734"/>
    </location>
</feature>
<dbReference type="CDD" id="cd17751">
    <property type="entry name" value="BRCT_microcephalin_rpt3"/>
    <property type="match status" value="1"/>
</dbReference>
<evidence type="ECO:0000313" key="3">
    <source>
        <dbReference type="EMBL" id="KAL0116208.1"/>
    </source>
</evidence>
<feature type="region of interest" description="Disordered" evidence="1">
    <location>
        <begin position="564"/>
        <end position="594"/>
    </location>
</feature>
<evidence type="ECO:0000256" key="1">
    <source>
        <dbReference type="SAM" id="MobiDB-lite"/>
    </source>
</evidence>
<proteinExistence type="predicted"/>
<dbReference type="SMART" id="SM00292">
    <property type="entry name" value="BRCT"/>
    <property type="match status" value="1"/>
</dbReference>
<feature type="domain" description="BRCT" evidence="2">
    <location>
        <begin position="914"/>
        <end position="987"/>
    </location>
</feature>
<dbReference type="Gene3D" id="3.40.50.10190">
    <property type="entry name" value="BRCT domain"/>
    <property type="match status" value="2"/>
</dbReference>
<dbReference type="EMBL" id="JADYXP020000010">
    <property type="protein sequence ID" value="KAL0116208.1"/>
    <property type="molecule type" value="Genomic_DNA"/>
</dbReference>
<evidence type="ECO:0000259" key="2">
    <source>
        <dbReference type="PROSITE" id="PS50172"/>
    </source>
</evidence>
<dbReference type="InterPro" id="IPR022047">
    <property type="entry name" value="Microcephalin-like"/>
</dbReference>
<feature type="compositionally biased region" description="Basic and acidic residues" evidence="1">
    <location>
        <begin position="568"/>
        <end position="577"/>
    </location>
</feature>
<name>A0AAW2FLC9_9HYME</name>
<comment type="caution">
    <text evidence="3">The sequence shown here is derived from an EMBL/GenBank/DDBJ whole genome shotgun (WGS) entry which is preliminary data.</text>
</comment>
<dbReference type="PANTHER" id="PTHR14625:SF3">
    <property type="entry name" value="MICROCEPHALIN"/>
    <property type="match status" value="1"/>
</dbReference>
<evidence type="ECO:0000313" key="4">
    <source>
        <dbReference type="Proteomes" id="UP001430953"/>
    </source>
</evidence>
<gene>
    <name evidence="3" type="ORF">PUN28_011212</name>
</gene>
<dbReference type="GO" id="GO:0000278">
    <property type="term" value="P:mitotic cell cycle"/>
    <property type="evidence" value="ECO:0007669"/>
    <property type="project" value="TreeGrafter"/>
</dbReference>
<dbReference type="InterPro" id="IPR001357">
    <property type="entry name" value="BRCT_dom"/>
</dbReference>
<dbReference type="SUPFAM" id="SSF52113">
    <property type="entry name" value="BRCT domain"/>
    <property type="match status" value="1"/>
</dbReference>